<dbReference type="Proteomes" id="UP000015106">
    <property type="component" value="Chromosome 6"/>
</dbReference>
<evidence type="ECO:0000313" key="2">
    <source>
        <dbReference type="EnsemblPlants" id="TuG1812G0600003756.01.T01"/>
    </source>
</evidence>
<sequence length="77" mass="8307">MSSRSRSATAPTATRRQTNQVHDVVHDVWLYSSTLVATILLPPLPWFSSSSSDTRFGGNKLSNCSRPPRLGGGAPSH</sequence>
<evidence type="ECO:0000256" key="1">
    <source>
        <dbReference type="SAM" id="MobiDB-lite"/>
    </source>
</evidence>
<evidence type="ECO:0000313" key="3">
    <source>
        <dbReference type="Proteomes" id="UP000015106"/>
    </source>
</evidence>
<dbReference type="AlphaFoldDB" id="A0A8R7QWU4"/>
<dbReference type="EnsemblPlants" id="TuG1812G0600003756.01.T01">
    <property type="protein sequence ID" value="TuG1812G0600003756.01.T01"/>
    <property type="gene ID" value="TuG1812G0600003756.01"/>
</dbReference>
<proteinExistence type="predicted"/>
<feature type="region of interest" description="Disordered" evidence="1">
    <location>
        <begin position="52"/>
        <end position="77"/>
    </location>
</feature>
<dbReference type="Gramene" id="TuG1812G0600003756.01.T01">
    <property type="protein sequence ID" value="TuG1812G0600003756.01.T01"/>
    <property type="gene ID" value="TuG1812G0600003756.01"/>
</dbReference>
<keyword evidence="3" id="KW-1185">Reference proteome</keyword>
<accession>A0A8R7QWU4</accession>
<name>A0A8R7QWU4_TRIUA</name>
<reference evidence="2" key="3">
    <citation type="submission" date="2022-06" db="UniProtKB">
        <authorList>
            <consortium name="EnsemblPlants"/>
        </authorList>
    </citation>
    <scope>IDENTIFICATION</scope>
</reference>
<reference evidence="2" key="2">
    <citation type="submission" date="2018-03" db="EMBL/GenBank/DDBJ databases">
        <title>The Triticum urartu genome reveals the dynamic nature of wheat genome evolution.</title>
        <authorList>
            <person name="Ling H."/>
            <person name="Ma B."/>
            <person name="Shi X."/>
            <person name="Liu H."/>
            <person name="Dong L."/>
            <person name="Sun H."/>
            <person name="Cao Y."/>
            <person name="Gao Q."/>
            <person name="Zheng S."/>
            <person name="Li Y."/>
            <person name="Yu Y."/>
            <person name="Du H."/>
            <person name="Qi M."/>
            <person name="Li Y."/>
            <person name="Yu H."/>
            <person name="Cui Y."/>
            <person name="Wang N."/>
            <person name="Chen C."/>
            <person name="Wu H."/>
            <person name="Zhao Y."/>
            <person name="Zhang J."/>
            <person name="Li Y."/>
            <person name="Zhou W."/>
            <person name="Zhang B."/>
            <person name="Hu W."/>
            <person name="Eijk M."/>
            <person name="Tang J."/>
            <person name="Witsenboer H."/>
            <person name="Zhao S."/>
            <person name="Li Z."/>
            <person name="Zhang A."/>
            <person name="Wang D."/>
            <person name="Liang C."/>
        </authorList>
    </citation>
    <scope>NUCLEOTIDE SEQUENCE [LARGE SCALE GENOMIC DNA]</scope>
    <source>
        <strain evidence="2">cv. G1812</strain>
    </source>
</reference>
<dbReference type="EnsemblPlants" id="TuG1812G0600003756.01.T03">
    <property type="protein sequence ID" value="TuG1812G0600003756.01.T03"/>
    <property type="gene ID" value="TuG1812G0600003756.01"/>
</dbReference>
<dbReference type="Gramene" id="TuG1812G0600003756.01.T03">
    <property type="protein sequence ID" value="TuG1812G0600003756.01.T03"/>
    <property type="gene ID" value="TuG1812G0600003756.01"/>
</dbReference>
<organism evidence="2 3">
    <name type="scientific">Triticum urartu</name>
    <name type="common">Red wild einkorn</name>
    <name type="synonym">Crithodium urartu</name>
    <dbReference type="NCBI Taxonomy" id="4572"/>
    <lineage>
        <taxon>Eukaryota</taxon>
        <taxon>Viridiplantae</taxon>
        <taxon>Streptophyta</taxon>
        <taxon>Embryophyta</taxon>
        <taxon>Tracheophyta</taxon>
        <taxon>Spermatophyta</taxon>
        <taxon>Magnoliopsida</taxon>
        <taxon>Liliopsida</taxon>
        <taxon>Poales</taxon>
        <taxon>Poaceae</taxon>
        <taxon>BOP clade</taxon>
        <taxon>Pooideae</taxon>
        <taxon>Triticodae</taxon>
        <taxon>Triticeae</taxon>
        <taxon>Triticinae</taxon>
        <taxon>Triticum</taxon>
    </lineage>
</organism>
<protein>
    <submittedName>
        <fullName evidence="2">Uncharacterized protein</fullName>
    </submittedName>
</protein>
<reference evidence="3" key="1">
    <citation type="journal article" date="2013" name="Nature">
        <title>Draft genome of the wheat A-genome progenitor Triticum urartu.</title>
        <authorList>
            <person name="Ling H.Q."/>
            <person name="Zhao S."/>
            <person name="Liu D."/>
            <person name="Wang J."/>
            <person name="Sun H."/>
            <person name="Zhang C."/>
            <person name="Fan H."/>
            <person name="Li D."/>
            <person name="Dong L."/>
            <person name="Tao Y."/>
            <person name="Gao C."/>
            <person name="Wu H."/>
            <person name="Li Y."/>
            <person name="Cui Y."/>
            <person name="Guo X."/>
            <person name="Zheng S."/>
            <person name="Wang B."/>
            <person name="Yu K."/>
            <person name="Liang Q."/>
            <person name="Yang W."/>
            <person name="Lou X."/>
            <person name="Chen J."/>
            <person name="Feng M."/>
            <person name="Jian J."/>
            <person name="Zhang X."/>
            <person name="Luo G."/>
            <person name="Jiang Y."/>
            <person name="Liu J."/>
            <person name="Wang Z."/>
            <person name="Sha Y."/>
            <person name="Zhang B."/>
            <person name="Wu H."/>
            <person name="Tang D."/>
            <person name="Shen Q."/>
            <person name="Xue P."/>
            <person name="Zou S."/>
            <person name="Wang X."/>
            <person name="Liu X."/>
            <person name="Wang F."/>
            <person name="Yang Y."/>
            <person name="An X."/>
            <person name="Dong Z."/>
            <person name="Zhang K."/>
            <person name="Zhang X."/>
            <person name="Luo M.C."/>
            <person name="Dvorak J."/>
            <person name="Tong Y."/>
            <person name="Wang J."/>
            <person name="Yang H."/>
            <person name="Li Z."/>
            <person name="Wang D."/>
            <person name="Zhang A."/>
            <person name="Wang J."/>
        </authorList>
    </citation>
    <scope>NUCLEOTIDE SEQUENCE</scope>
    <source>
        <strain evidence="3">cv. G1812</strain>
    </source>
</reference>